<reference evidence="3 5" key="1">
    <citation type="submission" date="2023-10" db="EMBL/GenBank/DDBJ databases">
        <title>Whole Genome based description of the genera Actinobaculum and Actinotignum reveals a complex phylogenetic relationship within the species included in the genus Actinotignum.</title>
        <authorList>
            <person name="Jensen C.S."/>
            <person name="Dargis R."/>
            <person name="Kemp M."/>
            <person name="Christensen J.J."/>
        </authorList>
    </citation>
    <scope>NUCLEOTIDE SEQUENCE</scope>
    <source>
        <strain evidence="4 5">SLA_B089</strain>
        <strain evidence="3">SLA_B245</strain>
    </source>
</reference>
<feature type="compositionally biased region" description="Low complexity" evidence="1">
    <location>
        <begin position="8"/>
        <end position="21"/>
    </location>
</feature>
<dbReference type="SUPFAM" id="SSF55826">
    <property type="entry name" value="YbaK/ProRS associated domain"/>
    <property type="match status" value="1"/>
</dbReference>
<feature type="region of interest" description="Disordered" evidence="1">
    <location>
        <begin position="1"/>
        <end position="21"/>
    </location>
</feature>
<feature type="domain" description="YbaK/aminoacyl-tRNA synthetase-associated" evidence="2">
    <location>
        <begin position="83"/>
        <end position="202"/>
    </location>
</feature>
<evidence type="ECO:0000313" key="6">
    <source>
        <dbReference type="Proteomes" id="UP001288320"/>
    </source>
</evidence>
<dbReference type="InterPro" id="IPR036754">
    <property type="entry name" value="YbaK/aa-tRNA-synt-asso_dom_sf"/>
</dbReference>
<dbReference type="RefSeq" id="WP_234984457.1">
    <property type="nucleotide sequence ID" value="NZ_CAUPFC010000003.1"/>
</dbReference>
<dbReference type="Gene3D" id="3.90.960.10">
    <property type="entry name" value="YbaK/aminoacyl-tRNA synthetase-associated domain"/>
    <property type="match status" value="1"/>
</dbReference>
<dbReference type="GO" id="GO:0002161">
    <property type="term" value="F:aminoacyl-tRNA deacylase activity"/>
    <property type="evidence" value="ECO:0007669"/>
    <property type="project" value="InterPro"/>
</dbReference>
<evidence type="ECO:0000313" key="5">
    <source>
        <dbReference type="Proteomes" id="UP001284901"/>
    </source>
</evidence>
<proteinExistence type="predicted"/>
<evidence type="ECO:0000256" key="1">
    <source>
        <dbReference type="SAM" id="MobiDB-lite"/>
    </source>
</evidence>
<evidence type="ECO:0000313" key="3">
    <source>
        <dbReference type="EMBL" id="MDY5141136.1"/>
    </source>
</evidence>
<dbReference type="GeneID" id="92812882"/>
<keyword evidence="5" id="KW-1185">Reference proteome</keyword>
<dbReference type="EMBL" id="JAWNFV010000016">
    <property type="protein sequence ID" value="MDY5141136.1"/>
    <property type="molecule type" value="Genomic_DNA"/>
</dbReference>
<dbReference type="InterPro" id="IPR007214">
    <property type="entry name" value="YbaK/aa-tRNA-synth-assoc-dom"/>
</dbReference>
<dbReference type="Proteomes" id="UP001284901">
    <property type="component" value="Unassembled WGS sequence"/>
</dbReference>
<dbReference type="EMBL" id="JAWNFY010000008">
    <property type="protein sequence ID" value="MDY5146186.1"/>
    <property type="molecule type" value="Genomic_DNA"/>
</dbReference>
<organism evidence="3 6">
    <name type="scientific">Actinotignum timonense</name>
    <dbReference type="NCBI Taxonomy" id="1870995"/>
    <lineage>
        <taxon>Bacteria</taxon>
        <taxon>Bacillati</taxon>
        <taxon>Actinomycetota</taxon>
        <taxon>Actinomycetes</taxon>
        <taxon>Actinomycetales</taxon>
        <taxon>Actinomycetaceae</taxon>
        <taxon>Actinotignum</taxon>
    </lineage>
</organism>
<accession>A0AAW9HP43</accession>
<sequence>MSESVPEVSYSAVPGSSVSSSAVSGSSLSYSANVDRALLGDLPWQPALEHLDLLAAPVAAGLQAVAQNHPELGAQALVTEIDPEFADTEPMTEHYGLDLAVSCNCVLVAGKREGEERVAACVVRATTRADVNHVVKKFLNVRKASFWPTELAVEASGMEYGGISPVGVPAAWNLLIDERVAAGTALIGSGLRRSKLVVPGALLAQLPGAHVLSNLAIE</sequence>
<evidence type="ECO:0000313" key="4">
    <source>
        <dbReference type="EMBL" id="MDY5146186.1"/>
    </source>
</evidence>
<dbReference type="Proteomes" id="UP001288320">
    <property type="component" value="Unassembled WGS sequence"/>
</dbReference>
<gene>
    <name evidence="3" type="ORF">R6G74_07435</name>
    <name evidence="4" type="ORF">R6P33_04005</name>
</gene>
<protein>
    <submittedName>
        <fullName evidence="3">YbaK/EbsC family protein</fullName>
    </submittedName>
</protein>
<comment type="caution">
    <text evidence="3">The sequence shown here is derived from an EMBL/GenBank/DDBJ whole genome shotgun (WGS) entry which is preliminary data.</text>
</comment>
<dbReference type="Pfam" id="PF04073">
    <property type="entry name" value="tRNA_edit"/>
    <property type="match status" value="1"/>
</dbReference>
<evidence type="ECO:0000259" key="2">
    <source>
        <dbReference type="Pfam" id="PF04073"/>
    </source>
</evidence>
<dbReference type="AlphaFoldDB" id="A0AAW9HP43"/>
<name>A0AAW9HP43_9ACTO</name>